<evidence type="ECO:0000313" key="2">
    <source>
        <dbReference type="EMBL" id="CAL1413363.1"/>
    </source>
</evidence>
<protein>
    <submittedName>
        <fullName evidence="2">Uncharacterized protein</fullName>
    </submittedName>
</protein>
<evidence type="ECO:0000256" key="1">
    <source>
        <dbReference type="ARBA" id="ARBA00009995"/>
    </source>
</evidence>
<keyword evidence="3" id="KW-1185">Reference proteome</keyword>
<dbReference type="AlphaFoldDB" id="A0AAV2GUT1"/>
<dbReference type="GO" id="GO:0080043">
    <property type="term" value="F:quercetin 3-O-glucosyltransferase activity"/>
    <property type="evidence" value="ECO:0007669"/>
    <property type="project" value="TreeGrafter"/>
</dbReference>
<accession>A0AAV2GUT1</accession>
<dbReference type="Gene3D" id="3.40.50.2000">
    <property type="entry name" value="Glycogen Phosphorylase B"/>
    <property type="match status" value="1"/>
</dbReference>
<dbReference type="PANTHER" id="PTHR11926:SF1498">
    <property type="entry name" value="GLYCOSYLTRANSFERASE"/>
    <property type="match status" value="1"/>
</dbReference>
<dbReference type="GO" id="GO:0080044">
    <property type="term" value="F:quercetin 7-O-glucosyltransferase activity"/>
    <property type="evidence" value="ECO:0007669"/>
    <property type="project" value="TreeGrafter"/>
</dbReference>
<organism evidence="2 3">
    <name type="scientific">Linum trigynum</name>
    <dbReference type="NCBI Taxonomy" id="586398"/>
    <lineage>
        <taxon>Eukaryota</taxon>
        <taxon>Viridiplantae</taxon>
        <taxon>Streptophyta</taxon>
        <taxon>Embryophyta</taxon>
        <taxon>Tracheophyta</taxon>
        <taxon>Spermatophyta</taxon>
        <taxon>Magnoliopsida</taxon>
        <taxon>eudicotyledons</taxon>
        <taxon>Gunneridae</taxon>
        <taxon>Pentapetalae</taxon>
        <taxon>rosids</taxon>
        <taxon>fabids</taxon>
        <taxon>Malpighiales</taxon>
        <taxon>Linaceae</taxon>
        <taxon>Linum</taxon>
    </lineage>
</organism>
<dbReference type="SUPFAM" id="SSF53756">
    <property type="entry name" value="UDP-Glycosyltransferase/glycogen phosphorylase"/>
    <property type="match status" value="1"/>
</dbReference>
<comment type="similarity">
    <text evidence="1">Belongs to the UDP-glycosyltransferase family.</text>
</comment>
<proteinExistence type="inferred from homology"/>
<name>A0AAV2GUT1_9ROSI</name>
<dbReference type="EMBL" id="OZ034822">
    <property type="protein sequence ID" value="CAL1413363.1"/>
    <property type="molecule type" value="Genomic_DNA"/>
</dbReference>
<dbReference type="Proteomes" id="UP001497516">
    <property type="component" value="Chromosome 9"/>
</dbReference>
<sequence length="105" mass="11692">MDPDHQGRNPFISQETVNLVGVKILIAFCCVGAKHFPKSSSNEFFVNSEVSFLWVMQPDLVTGESATLLAEFQEKAERIVFISGWCPQEEVLNHPAFGGFFTHCG</sequence>
<dbReference type="PANTHER" id="PTHR11926">
    <property type="entry name" value="GLUCOSYL/GLUCURONOSYL TRANSFERASES"/>
    <property type="match status" value="1"/>
</dbReference>
<gene>
    <name evidence="2" type="ORF">LTRI10_LOCUS52602</name>
</gene>
<evidence type="ECO:0000313" key="3">
    <source>
        <dbReference type="Proteomes" id="UP001497516"/>
    </source>
</evidence>
<reference evidence="2 3" key="1">
    <citation type="submission" date="2024-04" db="EMBL/GenBank/DDBJ databases">
        <authorList>
            <person name="Fracassetti M."/>
        </authorList>
    </citation>
    <scope>NUCLEOTIDE SEQUENCE [LARGE SCALE GENOMIC DNA]</scope>
</reference>